<keyword evidence="3" id="KW-0175">Coiled coil</keyword>
<feature type="domain" description="Ricin B lectin" evidence="4">
    <location>
        <begin position="1949"/>
        <end position="2063"/>
    </location>
</feature>
<reference evidence="5" key="1">
    <citation type="submission" date="2021-02" db="EMBL/GenBank/DDBJ databases">
        <authorList>
            <person name="Dougan E. K."/>
            <person name="Rhodes N."/>
            <person name="Thang M."/>
            <person name="Chan C."/>
        </authorList>
    </citation>
    <scope>NUCLEOTIDE SEQUENCE</scope>
</reference>
<dbReference type="PANTHER" id="PTHR11675:SF126">
    <property type="entry name" value="RICIN B LECTIN DOMAIN-CONTAINING PROTEIN"/>
    <property type="match status" value="1"/>
</dbReference>
<feature type="coiled-coil region" evidence="3">
    <location>
        <begin position="2909"/>
        <end position="2967"/>
    </location>
</feature>
<comment type="caution">
    <text evidence="5">The sequence shown here is derived from an EMBL/GenBank/DDBJ whole genome shotgun (WGS) entry which is preliminary data.</text>
</comment>
<dbReference type="Gene3D" id="2.80.10.50">
    <property type="match status" value="6"/>
</dbReference>
<evidence type="ECO:0000313" key="6">
    <source>
        <dbReference type="Proteomes" id="UP000604046"/>
    </source>
</evidence>
<dbReference type="Proteomes" id="UP000604046">
    <property type="component" value="Unassembled WGS sequence"/>
</dbReference>
<dbReference type="InterPro" id="IPR035992">
    <property type="entry name" value="Ricin_B-like_lectins"/>
</dbReference>
<feature type="domain" description="Ricin B lectin" evidence="4">
    <location>
        <begin position="1441"/>
        <end position="1555"/>
    </location>
</feature>
<name>A0A812SH43_9DINO</name>
<gene>
    <name evidence="5" type="primary">ath</name>
    <name evidence="5" type="ORF">SNAT2548_LOCUS26776</name>
</gene>
<dbReference type="Pfam" id="PF00652">
    <property type="entry name" value="Ricin_B_lectin"/>
    <property type="match status" value="6"/>
</dbReference>
<feature type="domain" description="Ricin B lectin" evidence="4">
    <location>
        <begin position="1324"/>
        <end position="1436"/>
    </location>
</feature>
<dbReference type="SUPFAM" id="SSF50370">
    <property type="entry name" value="Ricin B-like lectins"/>
    <property type="match status" value="8"/>
</dbReference>
<evidence type="ECO:0000259" key="4">
    <source>
        <dbReference type="SMART" id="SM00458"/>
    </source>
</evidence>
<sequence>MAGMGYPRGSPCEASHRNHSALREDTSFLQFKRRHEEEDWRNAQPSNTLQNPRLADFELCQAQGSQAHQSHQARMAMGQEILAASLRGDASACSIGEVLLFSPTESPPYFQTECCPAGKDFCSGCAKLNGGKTACEKCSGGFTQISGKCIACVDLPGWVNSVSQGCMTASCSAEKFQGYSSEAACCKCGGGQKAATSFAYYVGPLAIGSTGVQGYPVPQTASSYSVDKDCELAKYGLSISPTTGALELAPGCTKVGCGKAQSIEVSCVITANQEGGLTSSATVDVLAGDVSYGSGPVVLRSGASTSILPAVNMEKAGSGSFEGLSCVPGDASSWLQLDSTSGKLSLKSEAVVEGGLTSVVGSNMGKGGVCVVEKGSAKTSVIVLAPTPWSSMSYSYSSAVFYATVGEKSPILSPQSDGSGLPPTRFSANCAGAAFAFDVVSGSATWDGHQIFTLDVARGDLQLTPEESLTKSLDASAVTAVRRKIGLACTIFGHYEWVPAGAGPVLTHRLSIELRDHTCWAQKKQSFATRVLQGSQSEDDCRSLCRGRASCTHWGMDGGKCYFYSSVCKSANVNHFACAHENVTVTERYPGCGERHSCVDIKLPGYHYISGKYCPGGENSASIAQGPLYFKKGLTVEDSVAVCIYKLPFTTQASSKRSFIVATVCLESFWLMRGNSRGCSSGYWAIAKPKETQDYENRTMAYVELHGSTVACIKGESGDLPSDIFGQTTNLTVMTLDAQGATATVAAPGCTMPNVTADGAEEGDAVEALVLDDPASDTVGDHWLHPCQCVPTGWGKLPPVSSESASGIPAGSSNEFLPGPIVIVDGQFVCEQKYLTQVIEETETEGLDDGNCKTHCIDKECPFYWEGEVMSTKQCRIYSSCTELVREVGVEGVLYGMTYEKTCKVADPTLCWKVTKRRSFLGAGVPGIDYDCLYQDLLEQCDHKLMLGGLGVTTCGLCEYVPIKAARELRGSNGFCADASHTNNVYLHSCHGGKNQKWYFDESERLKVEHNNMCLTYHGSSHSENVGLEACRKDDNAQKWYWDGLMLKTRSTNRCLDWDAKGSNMYVRGCPDKVHFWTWRNKARGGQQVASDHNQKCMTHNTESNVVEVNDCGLATKYRWYWDGSSERIKSEADSSKCMDVTSSDNVHMGPCNPLSSQDWYFDGKLIRSRADERCLDLTSTGKLVRRNCPDSPWKKWHWGPAVVVPMGRRLKSRSSNLCWSIGANNNVEAAPCNDDERQEWYFKGSELRSLGSSKCLDMAADHNLYMYKCHGRSNQQFYWDGEFLKVEANNYCIDLNHLGNLYVHACHGGLNQQFYWDGFYSEDPRRLKCRSSSLCWSFGQHSKNVYMTSCSSGQHQKWYFQGRQLRSAYSNNCIEMAADHNLYMTACNDGTNQKFYWDGEFLKVEANNYCVDLNHLGNLYVHACHGGPNQKFYWDELHYKGRTLQSGNSCLDINGPKEAVMFSCHNGSNQLFYFEGESLRVEAHTGLCLNYGTDKLYLESCQDKNTQKFFLENQNMRTRQDGTCLDVQPFNGKTWSQTFMGSCPSSTTLKWTFKSQLHNSAQLTVATPSLYCLTLEPSSNPPLAAKPCAAVEAKSLWYFTGDLLKSEHDASKCLYYNYFTKKIQYGSCTHWPKMKFHDEGGVLRNIGYDGDLCLNYDEVTNTDFLGFCPDARNHQWRFGYDLARKVPLPTAFQHGQSLHASCWSERFAAGSRTSETMSCVAGAWINSQNKAGLDGFTCASCIQVVSKVYADLDSIMRQELFFVSRMKLELAVDTRTRRSVTSSGALRLGGSADLFVAELMPGAADTMHRFRSLTTEGQCLKAAALRLTASACNDTDPGQLMEAVELGTLMWDEFQAGTAVPTKSQSGLLNRGSAPTTLRSFQLDASCGQHVLSSIGFSYNGLLGMSATCTAASTYGDAVEHTLSVPGDIKITSVSDGTCMSIHRIVPFRLRVQLGETWWCLRYDSESNVDTASCSDDNGQKWYMINGNIISLKNGLCLDVNTGTSNVYMHGCHNGDNQKFYWDEDDKDLRSEWNHKCLDRNHENNIYMHPCTGGENQKFDFDKVDGSAFTTALHLECSESEKEAITVEPVGTLAKFHLKHGQVQFPGEYKWNANAKSIQKIGTTKCLEARGLGRVEERDCAERVEQEWTLSHGLFGLTDSPLKCPTDQIISYVEKTSSQIKFNCSHVSSLGACTLLYSTQVETKSSDLEKIKALPALGAFCPPGEGLKSFETEASDKGAWIRVKFTCCQISRVPASIYPTLNGGRREFETSLAEAWEGIYCPESRDDSGRMAFKQSRSFRPGQGASGTLSYDKLEGKWCVPGKDCAYSDVVHPLDTSLHTDAWYVVPVSDFDAAFEAKGVKQVTEKRRKPPQLIKFGASAPEYLPECKDESHPGARSFKLADMNAEAQNLDEENPCKYVYGVAPTNREMDEGEGMTGWIDDMQGNVGPGQSGVTYKSVKECTDRNIIRARGIGKVNNAHFYATLPISPIKDLISGFTDYIPKPEVAPMGLGLEFNPGSFLKTLAFTRLNIIEAGLNIWQHERERLHNQAGLDDCDPIQHGFARTFCDLHCIRDAVRKGDDAILRALEEAVEIVGKNTQVLLEHYVGSSDSGVSLGEASEIRRGVERHLAETIAVAQEAALQPLASLAAERAVRAFSGRWRSAADAAGVANASELQGWLRQMHGDAAELRSTVMAVSDRKLSLVEELQQRSLKMVAYVNSFLKAKAHVLGLYQQMAGQGKRAQRWFKMRFQEKLRLISELQDARLAQALETFDSTWWEIRKSLDDYLSAAEDQNTALGHASHALRSYTSKCQASFTQLKEAYATSARAKKKAHEVLQKTWSEVTFQVGMLASKVLDSGLLDQLALADVKSAKTVDASKAEIQSFCNGDEVEALKYVSGNLQNITDGGFLGQTRRQMEVLFEEMRMLQQRFLAAGGEAPNAEVAREASARLSEAAAAAQSNVNHLTKELSELWRSQLCRLSSSQLHRR</sequence>
<proteinExistence type="predicted"/>
<dbReference type="GO" id="GO:0030246">
    <property type="term" value="F:carbohydrate binding"/>
    <property type="evidence" value="ECO:0007669"/>
    <property type="project" value="UniProtKB-KW"/>
</dbReference>
<dbReference type="PROSITE" id="PS50231">
    <property type="entry name" value="RICIN_B_LECTIN"/>
    <property type="match status" value="6"/>
</dbReference>
<dbReference type="GO" id="GO:0006493">
    <property type="term" value="P:protein O-linked glycosylation"/>
    <property type="evidence" value="ECO:0007669"/>
    <property type="project" value="TreeGrafter"/>
</dbReference>
<dbReference type="GO" id="GO:0004653">
    <property type="term" value="F:polypeptide N-acetylgalactosaminyltransferase activity"/>
    <property type="evidence" value="ECO:0007669"/>
    <property type="project" value="TreeGrafter"/>
</dbReference>
<organism evidence="5 6">
    <name type="scientific">Symbiodinium natans</name>
    <dbReference type="NCBI Taxonomy" id="878477"/>
    <lineage>
        <taxon>Eukaryota</taxon>
        <taxon>Sar</taxon>
        <taxon>Alveolata</taxon>
        <taxon>Dinophyceae</taxon>
        <taxon>Suessiales</taxon>
        <taxon>Symbiodiniaceae</taxon>
        <taxon>Symbiodinium</taxon>
    </lineage>
</organism>
<feature type="domain" description="Ricin B lectin" evidence="4">
    <location>
        <begin position="1209"/>
        <end position="1318"/>
    </location>
</feature>
<dbReference type="EMBL" id="CAJNDS010002442">
    <property type="protein sequence ID" value="CAE7476673.1"/>
    <property type="molecule type" value="Genomic_DNA"/>
</dbReference>
<keyword evidence="6" id="KW-1185">Reference proteome</keyword>
<protein>
    <submittedName>
        <fullName evidence="5">Ath protein</fullName>
    </submittedName>
</protein>
<keyword evidence="2" id="KW-1015">Disulfide bond</keyword>
<dbReference type="SMART" id="SM00458">
    <property type="entry name" value="RICIN"/>
    <property type="match status" value="6"/>
</dbReference>
<evidence type="ECO:0000256" key="1">
    <source>
        <dbReference type="ARBA" id="ARBA00022734"/>
    </source>
</evidence>
<dbReference type="PANTHER" id="PTHR11675">
    <property type="entry name" value="N-ACETYLGALACTOSAMINYLTRANSFERASE"/>
    <property type="match status" value="1"/>
</dbReference>
<evidence type="ECO:0000256" key="2">
    <source>
        <dbReference type="ARBA" id="ARBA00023157"/>
    </source>
</evidence>
<dbReference type="InterPro" id="IPR000772">
    <property type="entry name" value="Ricin_B_lectin"/>
</dbReference>
<dbReference type="CDD" id="cd23415">
    <property type="entry name" value="beta-trefoil_Ricin_AH"/>
    <property type="match status" value="4"/>
</dbReference>
<dbReference type="OrthoDB" id="445176at2759"/>
<evidence type="ECO:0000256" key="3">
    <source>
        <dbReference type="SAM" id="Coils"/>
    </source>
</evidence>
<keyword evidence="1" id="KW-0430">Lectin</keyword>
<feature type="domain" description="Ricin B lectin" evidence="4">
    <location>
        <begin position="1085"/>
        <end position="1200"/>
    </location>
</feature>
<feature type="domain" description="Ricin B lectin" evidence="4">
    <location>
        <begin position="965"/>
        <end position="1080"/>
    </location>
</feature>
<evidence type="ECO:0000313" key="5">
    <source>
        <dbReference type="EMBL" id="CAE7476673.1"/>
    </source>
</evidence>
<dbReference type="CDD" id="cd00161">
    <property type="entry name" value="beta-trefoil_Ricin-like"/>
    <property type="match status" value="1"/>
</dbReference>
<accession>A0A812SH43</accession>